<dbReference type="PROSITE" id="PS51140">
    <property type="entry name" value="CUE"/>
    <property type="match status" value="1"/>
</dbReference>
<dbReference type="SUPFAM" id="SSF46934">
    <property type="entry name" value="UBA-like"/>
    <property type="match status" value="1"/>
</dbReference>
<gene>
    <name evidence="3" type="ORF">P154DRAFT_558131</name>
</gene>
<feature type="region of interest" description="Disordered" evidence="1">
    <location>
        <begin position="567"/>
        <end position="672"/>
    </location>
</feature>
<organism evidence="3 4">
    <name type="scientific">Amniculicola lignicola CBS 123094</name>
    <dbReference type="NCBI Taxonomy" id="1392246"/>
    <lineage>
        <taxon>Eukaryota</taxon>
        <taxon>Fungi</taxon>
        <taxon>Dikarya</taxon>
        <taxon>Ascomycota</taxon>
        <taxon>Pezizomycotina</taxon>
        <taxon>Dothideomycetes</taxon>
        <taxon>Pleosporomycetidae</taxon>
        <taxon>Pleosporales</taxon>
        <taxon>Amniculicolaceae</taxon>
        <taxon>Amniculicola</taxon>
    </lineage>
</organism>
<feature type="compositionally biased region" description="Gly residues" evidence="1">
    <location>
        <begin position="593"/>
        <end position="608"/>
    </location>
</feature>
<dbReference type="OrthoDB" id="5577209at2759"/>
<dbReference type="CDD" id="cd14364">
    <property type="entry name" value="CUE_ASCC2"/>
    <property type="match status" value="1"/>
</dbReference>
<dbReference type="EMBL" id="ML977556">
    <property type="protein sequence ID" value="KAF2007721.1"/>
    <property type="molecule type" value="Genomic_DNA"/>
</dbReference>
<evidence type="ECO:0000256" key="1">
    <source>
        <dbReference type="SAM" id="MobiDB-lite"/>
    </source>
</evidence>
<dbReference type="Pfam" id="PF02845">
    <property type="entry name" value="CUE"/>
    <property type="match status" value="1"/>
</dbReference>
<accession>A0A6A5X4F1</accession>
<feature type="compositionally biased region" description="Gly residues" evidence="1">
    <location>
        <begin position="616"/>
        <end position="629"/>
    </location>
</feature>
<feature type="compositionally biased region" description="Basic residues" evidence="1">
    <location>
        <begin position="652"/>
        <end position="666"/>
    </location>
</feature>
<dbReference type="Proteomes" id="UP000799779">
    <property type="component" value="Unassembled WGS sequence"/>
</dbReference>
<dbReference type="InterPro" id="IPR041800">
    <property type="entry name" value="ASCC2_CUE"/>
</dbReference>
<sequence>MSLPPFAPFPVEARVRQSILPEEWQLYLDSWTILSDLYLRLKDREFSSYLDGDSSLIIFLVSFFKALAEDDNIAPSLTPLRKKCFFLIHRICSGASIPAPLLEWINLTNICHVFLRSEQLRTLLQGLWQRKGESLEKSLQVAKSSLIKSLDSRKPEEAEASLNKIGVLLKGSPDAGTFMLTGSDFLDSLSSAYPKVSPKMQSKLVAVAYLGLVALLSGTKPNYSLLSDHLYSLKTSAEQAQKADSAKRTFLADLVTNTPLLHKVRDSVTTPEGGRVKNIAASLSAFQQSSVARPKNLVRRKVNKGKGKALAGEFGHPAFGEIHVHKMSMVSQIQDLFPDLGSGFVVKLLDEYNDNLEEVTAHLLEDSLPPHLATADRYEALFVSLPTAALSFLYFQTHLTPRSTPPPSERRNIFDNDEMDRLAVDTSRLHVGRKNHKLTADALLSDRNSAPNKSAILAALAAFDSDDDERDDTYDVEDVGGTVDTANAGADEADADIHNKNEESLFRAYSMTPDLFGRDSETRRGKARMALKSETGMTDEAIEGWGIMIGRDPRRLRRLETKLNMFGGQQKELVSTSYRRSAPGSEDEEQEGGGDGQRGGRGGGFAGRGRGRGRGRGTPGGGGRGGGHVAGPSDDKTTQAARQRKDASKGSRANHNRRDQRAKKMARGGFPG</sequence>
<dbReference type="InterPro" id="IPR052586">
    <property type="entry name" value="ASCC2"/>
</dbReference>
<dbReference type="AlphaFoldDB" id="A0A6A5X4F1"/>
<dbReference type="Gene3D" id="1.10.8.10">
    <property type="entry name" value="DNA helicase RuvA subunit, C-terminal domain"/>
    <property type="match status" value="1"/>
</dbReference>
<dbReference type="PANTHER" id="PTHR21494">
    <property type="entry name" value="ACTIVATING SIGNAL COINTEGRATOR 1 COMPLEX SUBUNIT 2 ASC-1 COMPLEX SUBUNIT P100"/>
    <property type="match status" value="1"/>
</dbReference>
<dbReference type="InterPro" id="IPR003892">
    <property type="entry name" value="CUE"/>
</dbReference>
<keyword evidence="4" id="KW-1185">Reference proteome</keyword>
<evidence type="ECO:0000259" key="2">
    <source>
        <dbReference type="PROSITE" id="PS51140"/>
    </source>
</evidence>
<feature type="compositionally biased region" description="Basic and acidic residues" evidence="1">
    <location>
        <begin position="633"/>
        <end position="649"/>
    </location>
</feature>
<dbReference type="GO" id="GO:0043130">
    <property type="term" value="F:ubiquitin binding"/>
    <property type="evidence" value="ECO:0007669"/>
    <property type="project" value="InterPro"/>
</dbReference>
<dbReference type="PANTHER" id="PTHR21494:SF0">
    <property type="entry name" value="ACTIVATING SIGNAL COINTEGRATOR 1 COMPLEX SUBUNIT 2"/>
    <property type="match status" value="1"/>
</dbReference>
<evidence type="ECO:0000313" key="3">
    <source>
        <dbReference type="EMBL" id="KAF2007721.1"/>
    </source>
</evidence>
<protein>
    <recommendedName>
        <fullName evidence="2">CUE domain-containing protein</fullName>
    </recommendedName>
</protein>
<dbReference type="SMART" id="SM00546">
    <property type="entry name" value="CUE"/>
    <property type="match status" value="1"/>
</dbReference>
<name>A0A6A5X4F1_9PLEO</name>
<evidence type="ECO:0000313" key="4">
    <source>
        <dbReference type="Proteomes" id="UP000799779"/>
    </source>
</evidence>
<proteinExistence type="predicted"/>
<feature type="domain" description="CUE" evidence="2">
    <location>
        <begin position="325"/>
        <end position="368"/>
    </location>
</feature>
<reference evidence="3" key="1">
    <citation type="journal article" date="2020" name="Stud. Mycol.">
        <title>101 Dothideomycetes genomes: a test case for predicting lifestyles and emergence of pathogens.</title>
        <authorList>
            <person name="Haridas S."/>
            <person name="Albert R."/>
            <person name="Binder M."/>
            <person name="Bloem J."/>
            <person name="Labutti K."/>
            <person name="Salamov A."/>
            <person name="Andreopoulos B."/>
            <person name="Baker S."/>
            <person name="Barry K."/>
            <person name="Bills G."/>
            <person name="Bluhm B."/>
            <person name="Cannon C."/>
            <person name="Castanera R."/>
            <person name="Culley D."/>
            <person name="Daum C."/>
            <person name="Ezra D."/>
            <person name="Gonzalez J."/>
            <person name="Henrissat B."/>
            <person name="Kuo A."/>
            <person name="Liang C."/>
            <person name="Lipzen A."/>
            <person name="Lutzoni F."/>
            <person name="Magnuson J."/>
            <person name="Mondo S."/>
            <person name="Nolan M."/>
            <person name="Ohm R."/>
            <person name="Pangilinan J."/>
            <person name="Park H.-J."/>
            <person name="Ramirez L."/>
            <person name="Alfaro M."/>
            <person name="Sun H."/>
            <person name="Tritt A."/>
            <person name="Yoshinaga Y."/>
            <person name="Zwiers L.-H."/>
            <person name="Turgeon B."/>
            <person name="Goodwin S."/>
            <person name="Spatafora J."/>
            <person name="Crous P."/>
            <person name="Grigoriev I."/>
        </authorList>
    </citation>
    <scope>NUCLEOTIDE SEQUENCE</scope>
    <source>
        <strain evidence="3">CBS 123094</strain>
    </source>
</reference>
<dbReference type="InterPro" id="IPR009060">
    <property type="entry name" value="UBA-like_sf"/>
</dbReference>